<evidence type="ECO:0000256" key="7">
    <source>
        <dbReference type="PROSITE-ProRule" id="PRU00042"/>
    </source>
</evidence>
<evidence type="ECO:0000313" key="12">
    <source>
        <dbReference type="WBParaSite" id="ECPE_0001014101-mRNA-1"/>
    </source>
</evidence>
<protein>
    <submittedName>
        <fullName evidence="12">C2H2-type domain-containing protein</fullName>
    </submittedName>
</protein>
<dbReference type="GO" id="GO:0005634">
    <property type="term" value="C:nucleus"/>
    <property type="evidence" value="ECO:0007669"/>
    <property type="project" value="UniProtKB-SubCell"/>
</dbReference>
<evidence type="ECO:0000256" key="4">
    <source>
        <dbReference type="ARBA" id="ARBA00022771"/>
    </source>
</evidence>
<evidence type="ECO:0000259" key="9">
    <source>
        <dbReference type="PROSITE" id="PS50157"/>
    </source>
</evidence>
<organism evidence="12">
    <name type="scientific">Echinostoma caproni</name>
    <dbReference type="NCBI Taxonomy" id="27848"/>
    <lineage>
        <taxon>Eukaryota</taxon>
        <taxon>Metazoa</taxon>
        <taxon>Spiralia</taxon>
        <taxon>Lophotrochozoa</taxon>
        <taxon>Platyhelminthes</taxon>
        <taxon>Trematoda</taxon>
        <taxon>Digenea</taxon>
        <taxon>Plagiorchiida</taxon>
        <taxon>Echinostomata</taxon>
        <taxon>Echinostomatoidea</taxon>
        <taxon>Echinostomatidae</taxon>
        <taxon>Echinostoma</taxon>
    </lineage>
</organism>
<dbReference type="EMBL" id="UZAN01048502">
    <property type="protein sequence ID" value="VDP86490.1"/>
    <property type="molecule type" value="Genomic_DNA"/>
</dbReference>
<proteinExistence type="predicted"/>
<dbReference type="GO" id="GO:0008270">
    <property type="term" value="F:zinc ion binding"/>
    <property type="evidence" value="ECO:0007669"/>
    <property type="project" value="UniProtKB-KW"/>
</dbReference>
<evidence type="ECO:0000256" key="8">
    <source>
        <dbReference type="SAM" id="MobiDB-lite"/>
    </source>
</evidence>
<dbReference type="AlphaFoldDB" id="A0A183AT24"/>
<dbReference type="OrthoDB" id="6263508at2759"/>
<dbReference type="InterPro" id="IPR050888">
    <property type="entry name" value="ZnF_C2H2-type_TF"/>
</dbReference>
<accession>A0A183AT24</accession>
<keyword evidence="3" id="KW-0677">Repeat</keyword>
<name>A0A183AT24_9TREM</name>
<sequence length="1176" mass="129385">MGCGVDKDKANGMTAGGADIFTTFESEDQATFYQPGMELTELWCDLERALNEAVLYQPLSFLAPSPHQDDVASRPLGFPVNLGDCSPYSLWRSSLIPDSSDRSSVAPLSFRLNSPTRTNPDSCPFPLPNPDSPLAQTILLYAGVDLWKSHLFLSAFCQQTRQVRTQLDSFSAPIVICEDNEQDEPQESDPDVTIGPVSEHYLSYLTASAPSPVELSESLCSLDQCTNLAKSKSTCTEASTVIEGQSHSTTTGFSTLTNIAASGLIRCLICNFRAHTAKEMQHHLSGAQPFTLTKCALCGQAVCIRHPNLCAVKAHLLLHLDCYLMCPQCGFTPPAHLNPDSAELCMRIHLRFICFHYNVLQVYLCARCHDQGKAFHSLTNLCQHYFDRHSTRVYACLWCLRSTTNQVSVSSTVTASGTNGIEKHSSTGYTDSVQDALEPNRGPDAPSDPQSDGRSLSPETSATLQKKPIFSFASSRELLFHIRNAHRHVLTPSTSMAPSTTSASVTTTTTTTTITGINNNKSSDTINSTVMMIRPSDSTEALTGYSAVDGEVTASDTSGIGPSTVKSCTAADKRASIGNAVVTSDGSNNADAFTGLRSGDNPMPLCLVHGVDFSCGYKCSECIQVFDNRDTFARHFRSYHPLAYSSVCCYRCFGSCKRLSYKLEEFRRHAANCTSARRMFMYTFTSQRNRATIYPFDHSSSNLMSNSSGNPLCFCSYCGIGARRLDNPTVVTAPATRPNSPKSPSDSPAHLVIDEQEPDTAPLIRTSSNRSMSTDSLALMPQQATTREPMYDACYFSSLSSLRTHESQYHGFENNSQIACPWCGHRLSCYRRQDLHVTITHLGSHLRKHNLASWTMERKRRWNKPNGDLPLCSCGSALLDSPMALASHCSVHLLSRNPLLTHRGASLRPDPASRTNQSGTIPTLNVTENDSDSPMPLDRSDSNIRSASTAYNRLLQPMRSVIRPSPTAHIPCSMDVYRHLRFAEFPDLDHYLSEALEDTRQPFVCPMCDCRTATRWALTEHAFVEHWGVLCFVCCTDIISDTKKSYTNAPSNHLGQAVVVSDTLQSDSSHDLTSSKSRPLRELSPQSSYSASAPTTDPMSGKQDDDGSSSGNFWTHLHHCMHTRGQAVRRSRRTLLETSSEDRLVNRYPPVANSASHVSQDDPDMVIVPLDRDHAY</sequence>
<gene>
    <name evidence="10" type="ORF">ECPE_LOCUS10109</name>
</gene>
<keyword evidence="6" id="KW-0539">Nucleus</keyword>
<dbReference type="PANTHER" id="PTHR24406">
    <property type="entry name" value="TRANSCRIPTIONAL REPRESSOR CTCFL-RELATED"/>
    <property type="match status" value="1"/>
</dbReference>
<evidence type="ECO:0000256" key="6">
    <source>
        <dbReference type="ARBA" id="ARBA00023242"/>
    </source>
</evidence>
<comment type="subcellular location">
    <subcellularLocation>
        <location evidence="1">Nucleus</location>
    </subcellularLocation>
</comment>
<feature type="region of interest" description="Disordered" evidence="8">
    <location>
        <begin position="1065"/>
        <end position="1108"/>
    </location>
</feature>
<feature type="domain" description="C2H2-type" evidence="9">
    <location>
        <begin position="617"/>
        <end position="640"/>
    </location>
</feature>
<feature type="region of interest" description="Disordered" evidence="8">
    <location>
        <begin position="414"/>
        <end position="463"/>
    </location>
</feature>
<evidence type="ECO:0000313" key="10">
    <source>
        <dbReference type="EMBL" id="VDP86490.1"/>
    </source>
</evidence>
<keyword evidence="11" id="KW-1185">Reference proteome</keyword>
<evidence type="ECO:0000256" key="5">
    <source>
        <dbReference type="ARBA" id="ARBA00022833"/>
    </source>
</evidence>
<evidence type="ECO:0000256" key="1">
    <source>
        <dbReference type="ARBA" id="ARBA00004123"/>
    </source>
</evidence>
<dbReference type="PROSITE" id="PS00028">
    <property type="entry name" value="ZINC_FINGER_C2H2_1"/>
    <property type="match status" value="1"/>
</dbReference>
<feature type="compositionally biased region" description="Polar residues" evidence="8">
    <location>
        <begin position="1084"/>
        <end position="1098"/>
    </location>
</feature>
<feature type="compositionally biased region" description="Low complexity" evidence="8">
    <location>
        <begin position="1065"/>
        <end position="1077"/>
    </location>
</feature>
<feature type="compositionally biased region" description="Polar residues" evidence="8">
    <location>
        <begin position="913"/>
        <end position="928"/>
    </location>
</feature>
<keyword evidence="2" id="KW-0479">Metal-binding</keyword>
<dbReference type="SMART" id="SM00355">
    <property type="entry name" value="ZnF_C2H2"/>
    <property type="match status" value="6"/>
</dbReference>
<dbReference type="Proteomes" id="UP000272942">
    <property type="component" value="Unassembled WGS sequence"/>
</dbReference>
<evidence type="ECO:0000256" key="2">
    <source>
        <dbReference type="ARBA" id="ARBA00022723"/>
    </source>
</evidence>
<keyword evidence="4 7" id="KW-0863">Zinc-finger</keyword>
<feature type="compositionally biased region" description="Polar residues" evidence="8">
    <location>
        <begin position="448"/>
        <end position="463"/>
    </location>
</feature>
<dbReference type="WBParaSite" id="ECPE_0001014101-mRNA-1">
    <property type="protein sequence ID" value="ECPE_0001014101-mRNA-1"/>
    <property type="gene ID" value="ECPE_0001014101"/>
</dbReference>
<keyword evidence="5" id="KW-0862">Zinc</keyword>
<dbReference type="InterPro" id="IPR013087">
    <property type="entry name" value="Znf_C2H2_type"/>
</dbReference>
<reference evidence="12" key="1">
    <citation type="submission" date="2016-06" db="UniProtKB">
        <authorList>
            <consortium name="WormBaseParasite"/>
        </authorList>
    </citation>
    <scope>IDENTIFICATION</scope>
</reference>
<evidence type="ECO:0000256" key="3">
    <source>
        <dbReference type="ARBA" id="ARBA00022737"/>
    </source>
</evidence>
<feature type="region of interest" description="Disordered" evidence="8">
    <location>
        <begin position="904"/>
        <end position="943"/>
    </location>
</feature>
<evidence type="ECO:0000313" key="11">
    <source>
        <dbReference type="Proteomes" id="UP000272942"/>
    </source>
</evidence>
<dbReference type="PROSITE" id="PS50157">
    <property type="entry name" value="ZINC_FINGER_C2H2_2"/>
    <property type="match status" value="1"/>
</dbReference>
<reference evidence="10 11" key="2">
    <citation type="submission" date="2018-11" db="EMBL/GenBank/DDBJ databases">
        <authorList>
            <consortium name="Pathogen Informatics"/>
        </authorList>
    </citation>
    <scope>NUCLEOTIDE SEQUENCE [LARGE SCALE GENOMIC DNA]</scope>
    <source>
        <strain evidence="10 11">Egypt</strain>
    </source>
</reference>